<accession>A0A843V585</accession>
<organism evidence="2 3">
    <name type="scientific">Colocasia esculenta</name>
    <name type="common">Wild taro</name>
    <name type="synonym">Arum esculentum</name>
    <dbReference type="NCBI Taxonomy" id="4460"/>
    <lineage>
        <taxon>Eukaryota</taxon>
        <taxon>Viridiplantae</taxon>
        <taxon>Streptophyta</taxon>
        <taxon>Embryophyta</taxon>
        <taxon>Tracheophyta</taxon>
        <taxon>Spermatophyta</taxon>
        <taxon>Magnoliopsida</taxon>
        <taxon>Liliopsida</taxon>
        <taxon>Araceae</taxon>
        <taxon>Aroideae</taxon>
        <taxon>Colocasieae</taxon>
        <taxon>Colocasia</taxon>
    </lineage>
</organism>
<comment type="caution">
    <text evidence="2">The sequence shown here is derived from an EMBL/GenBank/DDBJ whole genome shotgun (WGS) entry which is preliminary data.</text>
</comment>
<keyword evidence="3" id="KW-1185">Reference proteome</keyword>
<reference evidence="2" key="1">
    <citation type="submission" date="2017-07" db="EMBL/GenBank/DDBJ databases">
        <title>Taro Niue Genome Assembly and Annotation.</title>
        <authorList>
            <person name="Atibalentja N."/>
            <person name="Keating K."/>
            <person name="Fields C.J."/>
        </authorList>
    </citation>
    <scope>NUCLEOTIDE SEQUENCE</scope>
    <source>
        <strain evidence="2">Niue_2</strain>
        <tissue evidence="2">Leaf</tissue>
    </source>
</reference>
<name>A0A843V585_COLES</name>
<sequence length="72" mass="7881">MGCDVILTLTGQWPRETSAAWESMPGLNRGGLPGCDSAVFLAHPVVMRNQRSLMGQGKSPEHPLYEKLTVQE</sequence>
<feature type="region of interest" description="Disordered" evidence="1">
    <location>
        <begin position="52"/>
        <end position="72"/>
    </location>
</feature>
<evidence type="ECO:0000313" key="3">
    <source>
        <dbReference type="Proteomes" id="UP000652761"/>
    </source>
</evidence>
<gene>
    <name evidence="2" type="ORF">Taro_024001</name>
</gene>
<evidence type="ECO:0000313" key="2">
    <source>
        <dbReference type="EMBL" id="MQL91391.1"/>
    </source>
</evidence>
<dbReference type="AlphaFoldDB" id="A0A843V585"/>
<dbReference type="EMBL" id="NMUH01001334">
    <property type="protein sequence ID" value="MQL91391.1"/>
    <property type="molecule type" value="Genomic_DNA"/>
</dbReference>
<dbReference type="Proteomes" id="UP000652761">
    <property type="component" value="Unassembled WGS sequence"/>
</dbReference>
<proteinExistence type="predicted"/>
<evidence type="ECO:0000256" key="1">
    <source>
        <dbReference type="SAM" id="MobiDB-lite"/>
    </source>
</evidence>
<protein>
    <submittedName>
        <fullName evidence="2">Uncharacterized protein</fullName>
    </submittedName>
</protein>